<evidence type="ECO:0000256" key="1">
    <source>
        <dbReference type="SAM" id="SignalP"/>
    </source>
</evidence>
<reference evidence="2" key="1">
    <citation type="journal article" date="2021" name="IMA Fungus">
        <title>Genomic characterization of three marine fungi, including Emericellopsis atlantica sp. nov. with signatures of a generalist lifestyle and marine biomass degradation.</title>
        <authorList>
            <person name="Hagestad O.C."/>
            <person name="Hou L."/>
            <person name="Andersen J.H."/>
            <person name="Hansen E.H."/>
            <person name="Altermark B."/>
            <person name="Li C."/>
            <person name="Kuhnert E."/>
            <person name="Cox R.J."/>
            <person name="Crous P.W."/>
            <person name="Spatafora J.W."/>
            <person name="Lail K."/>
            <person name="Amirebrahimi M."/>
            <person name="Lipzen A."/>
            <person name="Pangilinan J."/>
            <person name="Andreopoulos W."/>
            <person name="Hayes R.D."/>
            <person name="Ng V."/>
            <person name="Grigoriev I.V."/>
            <person name="Jackson S.A."/>
            <person name="Sutton T.D.S."/>
            <person name="Dobson A.D.W."/>
            <person name="Rama T."/>
        </authorList>
    </citation>
    <scope>NUCLEOTIDE SEQUENCE</scope>
    <source>
        <strain evidence="2">TS7</strain>
    </source>
</reference>
<keyword evidence="1" id="KW-0732">Signal</keyword>
<dbReference type="Proteomes" id="UP000887229">
    <property type="component" value="Unassembled WGS sequence"/>
</dbReference>
<sequence length="201" mass="21971">MKILWATVWFRGHLLHHLDLLTGTTIKEYSLVNVQSSRRIPHDQLGPFHAQGPVFAWPQLPSQAVLVCLATSSWLDPEELRLLVLPFVLCFLSEKNAGSNGSDSLVAGEDPQAMIAKALKVLAVANKDRLHHPSFIQPAAHHARWAHVGWCVNINLFLAANPSLGTDLSECSARVAVGSAYCTGPTYEWADANANTDKDTS</sequence>
<evidence type="ECO:0000313" key="3">
    <source>
        <dbReference type="Proteomes" id="UP000887229"/>
    </source>
</evidence>
<feature type="signal peptide" evidence="1">
    <location>
        <begin position="1"/>
        <end position="15"/>
    </location>
</feature>
<accession>A0A9P7ZCJ8</accession>
<dbReference type="GeneID" id="70296358"/>
<keyword evidence="3" id="KW-1185">Reference proteome</keyword>
<name>A0A9P7ZCJ8_9HYPO</name>
<feature type="chain" id="PRO_5040485289" evidence="1">
    <location>
        <begin position="16"/>
        <end position="201"/>
    </location>
</feature>
<dbReference type="EMBL" id="MU251300">
    <property type="protein sequence ID" value="KAG9249594.1"/>
    <property type="molecule type" value="Genomic_DNA"/>
</dbReference>
<dbReference type="AlphaFoldDB" id="A0A9P7ZCJ8"/>
<protein>
    <submittedName>
        <fullName evidence="2">Uncharacterized protein</fullName>
    </submittedName>
</protein>
<organism evidence="2 3">
    <name type="scientific">Emericellopsis atlantica</name>
    <dbReference type="NCBI Taxonomy" id="2614577"/>
    <lineage>
        <taxon>Eukaryota</taxon>
        <taxon>Fungi</taxon>
        <taxon>Dikarya</taxon>
        <taxon>Ascomycota</taxon>
        <taxon>Pezizomycotina</taxon>
        <taxon>Sordariomycetes</taxon>
        <taxon>Hypocreomycetidae</taxon>
        <taxon>Hypocreales</taxon>
        <taxon>Bionectriaceae</taxon>
        <taxon>Emericellopsis</taxon>
    </lineage>
</organism>
<evidence type="ECO:0000313" key="2">
    <source>
        <dbReference type="EMBL" id="KAG9249594.1"/>
    </source>
</evidence>
<comment type="caution">
    <text evidence="2">The sequence shown here is derived from an EMBL/GenBank/DDBJ whole genome shotgun (WGS) entry which is preliminary data.</text>
</comment>
<gene>
    <name evidence="2" type="ORF">F5Z01DRAFT_678554</name>
</gene>
<dbReference type="RefSeq" id="XP_046113518.1">
    <property type="nucleotide sequence ID" value="XM_046265455.1"/>
</dbReference>
<proteinExistence type="predicted"/>